<dbReference type="SUPFAM" id="SSF52047">
    <property type="entry name" value="RNI-like"/>
    <property type="match status" value="1"/>
</dbReference>
<proteinExistence type="predicted"/>
<keyword evidence="2" id="KW-1185">Reference proteome</keyword>
<sequence>MEPDIDNMTLNEYLEYEREKEEACMRNLRYRRSSTRLPPSKPVYQSPQTYASRCYVSPHVYDEMDMDNMTIQEYERYIANRCLEENNHTHMEDPDSVKDEGINTVCVDDEFEDVNHDCKDHFDFAIYIANIFPSVCKQDSNNSNINTTIEEEEDNEWMLAKQRFLSYVHHDAHATNPVVMSLSGKNGAWSWNCKYSRQGNILVFVTNNLTNSRKRPLAAKHFPLNCSWVSGANYFANAPNVFKPTRVSNVLCCTSQCKPNMWPPQYFEDGLLMMFATKPFEGLPYVLPFRADDLDSRRPDDGLWKWATNVGEHLPVLTVKWRMTVPTKAKRSSGKNGAAADTDCCCYRVIDDLQSLLEVQTEKLWAVELISLYLLQRCRSFSLLISRESTQYVPNGVQRCSRSRPIGNELTGTDFGTTNSHTEVTERKPANQILTLQKNGDLDQVEVALMEVGLLIINNRNRRDESTELDQKVLGEFVIVVGLYLMIYGKSSDVMTKNDPDGLSISIPTSKYLCKVLGEFVIVVGLYLMIYGKSSDVMTKNDPDGLSISIPTSNEMFEDVAKNRSLVAQKLLHEGDHKREKKSLIGSGYGGWLLYTAASASDFLFVQELLHKDALPVFNEGEYGVTDILYAATGGGWLAGIYCCLDWLDSKWTMLAITLYGFFIPSKLEYVESKMVANIKAGDADENFEISQAKRDIEAARHALLKLNLKSLWFTAPLQVWASLHGCGGIFVKDLELRMDNLVEQNTADEGPSKLDCIQAARNLESLRLWGVQMVQAPKWDFFQKLRSLEIVGVRMEDPALVEALRATSNLTHLVLLVCQAPKIEYLEVQGCSWIRVRETSCLKNLIIANNTGRVYLLDFGKLTALESLSIGGVQWCWDAINKMLQLASGVQHLYMKVEFTGEFEDLLPFPEIDFVDFFKSHPKLKTFDVHGAMFATVYRKNSLKNVDSDFMIPCLEEVVIIVRLPLNAEQKMNTLESLVKFGKNLKKIKDSSDEKWAQQC</sequence>
<name>A0A2U1MRD6_ARTAN</name>
<evidence type="ECO:0000313" key="1">
    <source>
        <dbReference type="EMBL" id="PWA63774.1"/>
    </source>
</evidence>
<dbReference type="STRING" id="35608.A0A2U1MRD6"/>
<evidence type="ECO:0000313" key="2">
    <source>
        <dbReference type="Proteomes" id="UP000245207"/>
    </source>
</evidence>
<dbReference type="AlphaFoldDB" id="A0A2U1MRD6"/>
<dbReference type="Proteomes" id="UP000245207">
    <property type="component" value="Unassembled WGS sequence"/>
</dbReference>
<gene>
    <name evidence="1" type="ORF">CTI12_AA351400</name>
</gene>
<dbReference type="EMBL" id="PKPP01004567">
    <property type="protein sequence ID" value="PWA63774.1"/>
    <property type="molecule type" value="Genomic_DNA"/>
</dbReference>
<accession>A0A2U1MRD6</accession>
<dbReference type="InterPro" id="IPR032675">
    <property type="entry name" value="LRR_dom_sf"/>
</dbReference>
<reference evidence="1 2" key="1">
    <citation type="journal article" date="2018" name="Mol. Plant">
        <title>The genome of Artemisia annua provides insight into the evolution of Asteraceae family and artemisinin biosynthesis.</title>
        <authorList>
            <person name="Shen Q."/>
            <person name="Zhang L."/>
            <person name="Liao Z."/>
            <person name="Wang S."/>
            <person name="Yan T."/>
            <person name="Shi P."/>
            <person name="Liu M."/>
            <person name="Fu X."/>
            <person name="Pan Q."/>
            <person name="Wang Y."/>
            <person name="Lv Z."/>
            <person name="Lu X."/>
            <person name="Zhang F."/>
            <person name="Jiang W."/>
            <person name="Ma Y."/>
            <person name="Chen M."/>
            <person name="Hao X."/>
            <person name="Li L."/>
            <person name="Tang Y."/>
            <person name="Lv G."/>
            <person name="Zhou Y."/>
            <person name="Sun X."/>
            <person name="Brodelius P.E."/>
            <person name="Rose J.K.C."/>
            <person name="Tang K."/>
        </authorList>
    </citation>
    <scope>NUCLEOTIDE SEQUENCE [LARGE SCALE GENOMIC DNA]</scope>
    <source>
        <strain evidence="2">cv. Huhao1</strain>
        <tissue evidence="1">Leaf</tissue>
    </source>
</reference>
<comment type="caution">
    <text evidence="1">The sequence shown here is derived from an EMBL/GenBank/DDBJ whole genome shotgun (WGS) entry which is preliminary data.</text>
</comment>
<dbReference type="Gene3D" id="3.80.10.10">
    <property type="entry name" value="Ribonuclease Inhibitor"/>
    <property type="match status" value="1"/>
</dbReference>
<protein>
    <submittedName>
        <fullName evidence="1">F-box domain, cyclin-like protein</fullName>
    </submittedName>
</protein>
<organism evidence="1 2">
    <name type="scientific">Artemisia annua</name>
    <name type="common">Sweet wormwood</name>
    <dbReference type="NCBI Taxonomy" id="35608"/>
    <lineage>
        <taxon>Eukaryota</taxon>
        <taxon>Viridiplantae</taxon>
        <taxon>Streptophyta</taxon>
        <taxon>Embryophyta</taxon>
        <taxon>Tracheophyta</taxon>
        <taxon>Spermatophyta</taxon>
        <taxon>Magnoliopsida</taxon>
        <taxon>eudicotyledons</taxon>
        <taxon>Gunneridae</taxon>
        <taxon>Pentapetalae</taxon>
        <taxon>asterids</taxon>
        <taxon>campanulids</taxon>
        <taxon>Asterales</taxon>
        <taxon>Asteraceae</taxon>
        <taxon>Asteroideae</taxon>
        <taxon>Anthemideae</taxon>
        <taxon>Artemisiinae</taxon>
        <taxon>Artemisia</taxon>
    </lineage>
</organism>